<dbReference type="Proteomes" id="UP001151478">
    <property type="component" value="Unassembled WGS sequence"/>
</dbReference>
<accession>A0ABT5SCY9</accession>
<gene>
    <name evidence="1" type="ORF">N5A56_016955</name>
</gene>
<name>A0ABT5SCY9_9FLAO</name>
<organism evidence="1 2">
    <name type="scientific">Polaribacter ponticola</name>
    <dbReference type="NCBI Taxonomy" id="2978475"/>
    <lineage>
        <taxon>Bacteria</taxon>
        <taxon>Pseudomonadati</taxon>
        <taxon>Bacteroidota</taxon>
        <taxon>Flavobacteriia</taxon>
        <taxon>Flavobacteriales</taxon>
        <taxon>Flavobacteriaceae</taxon>
    </lineage>
</organism>
<sequence>MRKIFAFLFLSIIILSACEKDDFCVKNPITPNLVLRFYDTDNRETLKDVSSFYVWAEGKDTIFENVKTDSLYIPLNSLTEETIYNLSSGNIVNKFIIKYTPKDEYVSRSCGFKVIFNDVSFISDNTWIKDFTPENITTIDNQNEAHVQIFH</sequence>
<dbReference type="PROSITE" id="PS51257">
    <property type="entry name" value="PROKAR_LIPOPROTEIN"/>
    <property type="match status" value="1"/>
</dbReference>
<dbReference type="Pfam" id="PF20050">
    <property type="entry name" value="DUF6452"/>
    <property type="match status" value="1"/>
</dbReference>
<evidence type="ECO:0000313" key="1">
    <source>
        <dbReference type="EMBL" id="MDD7915998.1"/>
    </source>
</evidence>
<reference evidence="1" key="1">
    <citation type="submission" date="2023-02" db="EMBL/GenBank/DDBJ databases">
        <title>Polaribacter ponticola sp. nov., isolated from seawater.</title>
        <authorList>
            <person name="Baek J.H."/>
            <person name="Kim J.M."/>
            <person name="Choi D.G."/>
            <person name="Jeon C.O."/>
        </authorList>
    </citation>
    <scope>NUCLEOTIDE SEQUENCE</scope>
    <source>
        <strain evidence="1">MSW5</strain>
    </source>
</reference>
<proteinExistence type="predicted"/>
<comment type="caution">
    <text evidence="1">The sequence shown here is derived from an EMBL/GenBank/DDBJ whole genome shotgun (WGS) entry which is preliminary data.</text>
</comment>
<evidence type="ECO:0000313" key="2">
    <source>
        <dbReference type="Proteomes" id="UP001151478"/>
    </source>
</evidence>
<protein>
    <submittedName>
        <fullName evidence="1">DUF6452 family protein</fullName>
    </submittedName>
</protein>
<keyword evidence="2" id="KW-1185">Reference proteome</keyword>
<dbReference type="RefSeq" id="WP_265724357.1">
    <property type="nucleotide sequence ID" value="NZ_JAOSLC020000004.1"/>
</dbReference>
<dbReference type="InterPro" id="IPR045607">
    <property type="entry name" value="DUF6452"/>
</dbReference>
<dbReference type="EMBL" id="JAOSLC020000004">
    <property type="protein sequence ID" value="MDD7915998.1"/>
    <property type="molecule type" value="Genomic_DNA"/>
</dbReference>